<sequence>MSNNKAKWIKISFILSIVLLFVKFYSFYLTNATSILTDALESIVNVVAASFASYSIYLSSLPKDDNHPYGHGKIEFFSAGIEGALIMVAGFFIIYQAIYNFFVPNELEMLLEGMALIGFAGLVNGVLGLKLKSEGKRLNSLTLEASGKHLMTDTITSFVLIIGVAIIYFTGLNVLDSILSILFSCYIIYSGYFLVRKSVAGLMDETNPEALKQTVEILNKERKDAWIDIHNMRVQQYGGDRHIDLHLTLPYYFELQQVHDEVEIVENALENQFDGAIEVFVHADPCIPEKCCHYCQLKSCQVRKFDQKSKIRWTANNMTKNQKHYHDLADDND</sequence>
<keyword evidence="3" id="KW-0813">Transport</keyword>
<evidence type="ECO:0000256" key="3">
    <source>
        <dbReference type="ARBA" id="ARBA00022448"/>
    </source>
</evidence>
<feature type="transmembrane region" description="Helical" evidence="7">
    <location>
        <begin position="74"/>
        <end position="98"/>
    </location>
</feature>
<dbReference type="SUPFAM" id="SSF161111">
    <property type="entry name" value="Cation efflux protein transmembrane domain-like"/>
    <property type="match status" value="1"/>
</dbReference>
<comment type="caution">
    <text evidence="10">The sequence shown here is derived from an EMBL/GenBank/DDBJ whole genome shotgun (WGS) entry which is preliminary data.</text>
</comment>
<dbReference type="SUPFAM" id="SSF160240">
    <property type="entry name" value="Cation efflux protein cytoplasmic domain-like"/>
    <property type="match status" value="1"/>
</dbReference>
<dbReference type="Pfam" id="PF01545">
    <property type="entry name" value="Cation_efflux"/>
    <property type="match status" value="1"/>
</dbReference>
<dbReference type="InterPro" id="IPR058533">
    <property type="entry name" value="Cation_efflux_TM"/>
</dbReference>
<dbReference type="Gene3D" id="3.30.70.1350">
    <property type="entry name" value="Cation efflux protein, cytoplasmic domain"/>
    <property type="match status" value="1"/>
</dbReference>
<feature type="transmembrane region" description="Helical" evidence="7">
    <location>
        <begin position="42"/>
        <end position="62"/>
    </location>
</feature>
<evidence type="ECO:0000256" key="4">
    <source>
        <dbReference type="ARBA" id="ARBA00022692"/>
    </source>
</evidence>
<organism evidence="10 11">
    <name type="scientific">Belliella aquatica</name>
    <dbReference type="NCBI Taxonomy" id="1323734"/>
    <lineage>
        <taxon>Bacteria</taxon>
        <taxon>Pseudomonadati</taxon>
        <taxon>Bacteroidota</taxon>
        <taxon>Cytophagia</taxon>
        <taxon>Cytophagales</taxon>
        <taxon>Cyclobacteriaceae</taxon>
        <taxon>Belliella</taxon>
    </lineage>
</organism>
<name>A0ABQ1MDT4_9BACT</name>
<evidence type="ECO:0000259" key="8">
    <source>
        <dbReference type="Pfam" id="PF01545"/>
    </source>
</evidence>
<proteinExistence type="inferred from homology"/>
<protein>
    <submittedName>
        <fullName evidence="10">Cation transporter</fullName>
    </submittedName>
</protein>
<dbReference type="InterPro" id="IPR027470">
    <property type="entry name" value="Cation_efflux_CTD"/>
</dbReference>
<dbReference type="Gene3D" id="1.20.1510.10">
    <property type="entry name" value="Cation efflux protein transmembrane domain"/>
    <property type="match status" value="1"/>
</dbReference>
<feature type="domain" description="Cation efflux protein transmembrane" evidence="8">
    <location>
        <begin position="9"/>
        <end position="203"/>
    </location>
</feature>
<evidence type="ECO:0000259" key="9">
    <source>
        <dbReference type="Pfam" id="PF16916"/>
    </source>
</evidence>
<evidence type="ECO:0000256" key="1">
    <source>
        <dbReference type="ARBA" id="ARBA00004141"/>
    </source>
</evidence>
<dbReference type="InterPro" id="IPR050291">
    <property type="entry name" value="CDF_Transporter"/>
</dbReference>
<dbReference type="InterPro" id="IPR002524">
    <property type="entry name" value="Cation_efflux"/>
</dbReference>
<keyword evidence="5 7" id="KW-1133">Transmembrane helix</keyword>
<dbReference type="Proteomes" id="UP000635885">
    <property type="component" value="Unassembled WGS sequence"/>
</dbReference>
<feature type="transmembrane region" description="Helical" evidence="7">
    <location>
        <begin position="150"/>
        <end position="171"/>
    </location>
</feature>
<dbReference type="PANTHER" id="PTHR43840:SF15">
    <property type="entry name" value="MITOCHONDRIAL METAL TRANSPORTER 1-RELATED"/>
    <property type="match status" value="1"/>
</dbReference>
<evidence type="ECO:0000256" key="5">
    <source>
        <dbReference type="ARBA" id="ARBA00022989"/>
    </source>
</evidence>
<evidence type="ECO:0000313" key="11">
    <source>
        <dbReference type="Proteomes" id="UP000635885"/>
    </source>
</evidence>
<reference evidence="11" key="1">
    <citation type="journal article" date="2019" name="Int. J. Syst. Evol. Microbiol.">
        <title>The Global Catalogue of Microorganisms (GCM) 10K type strain sequencing project: providing services to taxonomists for standard genome sequencing and annotation.</title>
        <authorList>
            <consortium name="The Broad Institute Genomics Platform"/>
            <consortium name="The Broad Institute Genome Sequencing Center for Infectious Disease"/>
            <person name="Wu L."/>
            <person name="Ma J."/>
        </authorList>
    </citation>
    <scope>NUCLEOTIDE SEQUENCE [LARGE SCALE GENOMIC DNA]</scope>
    <source>
        <strain evidence="11">CGMCC 1.12479</strain>
    </source>
</reference>
<comment type="similarity">
    <text evidence="2">Belongs to the cation diffusion facilitator (CDF) transporter (TC 2.A.4) family.</text>
</comment>
<keyword evidence="6 7" id="KW-0472">Membrane</keyword>
<dbReference type="NCBIfam" id="TIGR01297">
    <property type="entry name" value="CDF"/>
    <property type="match status" value="1"/>
</dbReference>
<feature type="transmembrane region" description="Helical" evidence="7">
    <location>
        <begin position="110"/>
        <end position="129"/>
    </location>
</feature>
<dbReference type="InterPro" id="IPR027469">
    <property type="entry name" value="Cation_efflux_TMD_sf"/>
</dbReference>
<feature type="transmembrane region" description="Helical" evidence="7">
    <location>
        <begin position="12"/>
        <end position="30"/>
    </location>
</feature>
<evidence type="ECO:0000256" key="2">
    <source>
        <dbReference type="ARBA" id="ARBA00008114"/>
    </source>
</evidence>
<dbReference type="InterPro" id="IPR036837">
    <property type="entry name" value="Cation_efflux_CTD_sf"/>
</dbReference>
<feature type="transmembrane region" description="Helical" evidence="7">
    <location>
        <begin position="177"/>
        <end position="195"/>
    </location>
</feature>
<accession>A0ABQ1MDT4</accession>
<comment type="subcellular location">
    <subcellularLocation>
        <location evidence="1">Membrane</location>
        <topology evidence="1">Multi-pass membrane protein</topology>
    </subcellularLocation>
</comment>
<keyword evidence="11" id="KW-1185">Reference proteome</keyword>
<evidence type="ECO:0000256" key="7">
    <source>
        <dbReference type="SAM" id="Phobius"/>
    </source>
</evidence>
<evidence type="ECO:0000313" key="10">
    <source>
        <dbReference type="EMBL" id="GGC37353.1"/>
    </source>
</evidence>
<dbReference type="PANTHER" id="PTHR43840">
    <property type="entry name" value="MITOCHONDRIAL METAL TRANSPORTER 1-RELATED"/>
    <property type="match status" value="1"/>
</dbReference>
<evidence type="ECO:0000256" key="6">
    <source>
        <dbReference type="ARBA" id="ARBA00023136"/>
    </source>
</evidence>
<keyword evidence="4 7" id="KW-0812">Transmembrane</keyword>
<dbReference type="EMBL" id="BMFD01000004">
    <property type="protein sequence ID" value="GGC37353.1"/>
    <property type="molecule type" value="Genomic_DNA"/>
</dbReference>
<dbReference type="Pfam" id="PF16916">
    <property type="entry name" value="ZT_dimer"/>
    <property type="match status" value="1"/>
</dbReference>
<gene>
    <name evidence="10" type="ORF">GCM10010993_15230</name>
</gene>
<feature type="domain" description="Cation efflux protein cytoplasmic" evidence="9">
    <location>
        <begin position="216"/>
        <end position="286"/>
    </location>
</feature>
<dbReference type="RefSeq" id="WP_188441379.1">
    <property type="nucleotide sequence ID" value="NZ_BMFD01000004.1"/>
</dbReference>